<protein>
    <submittedName>
        <fullName evidence="3">Uncharacterized protein</fullName>
    </submittedName>
</protein>
<proteinExistence type="predicted"/>
<name>A0A9P6QN63_9FUNG</name>
<gene>
    <name evidence="3" type="ORF">BGZ97_007256</name>
</gene>
<feature type="non-terminal residue" evidence="3">
    <location>
        <position position="1"/>
    </location>
</feature>
<keyword evidence="1" id="KW-0812">Transmembrane</keyword>
<keyword evidence="4" id="KW-1185">Reference proteome</keyword>
<keyword evidence="1" id="KW-1133">Transmembrane helix</keyword>
<evidence type="ECO:0000313" key="4">
    <source>
        <dbReference type="Proteomes" id="UP000823405"/>
    </source>
</evidence>
<feature type="chain" id="PRO_5040352290" evidence="2">
    <location>
        <begin position="20"/>
        <end position="102"/>
    </location>
</feature>
<dbReference type="AlphaFoldDB" id="A0A9P6QN63"/>
<keyword evidence="1" id="KW-0472">Membrane</keyword>
<feature type="transmembrane region" description="Helical" evidence="1">
    <location>
        <begin position="70"/>
        <end position="93"/>
    </location>
</feature>
<organism evidence="3 4">
    <name type="scientific">Linnemannia gamsii</name>
    <dbReference type="NCBI Taxonomy" id="64522"/>
    <lineage>
        <taxon>Eukaryota</taxon>
        <taxon>Fungi</taxon>
        <taxon>Fungi incertae sedis</taxon>
        <taxon>Mucoromycota</taxon>
        <taxon>Mortierellomycotina</taxon>
        <taxon>Mortierellomycetes</taxon>
        <taxon>Mortierellales</taxon>
        <taxon>Mortierellaceae</taxon>
        <taxon>Linnemannia</taxon>
    </lineage>
</organism>
<evidence type="ECO:0000256" key="2">
    <source>
        <dbReference type="SAM" id="SignalP"/>
    </source>
</evidence>
<accession>A0A9P6QN63</accession>
<sequence length="102" mass="10823">MYFNVLIFFSVLAIVAATAIPETAQFEALPQVLHGGEALANASPALNARHLMKRDSEEDLLATAITFTNAPLMATAASLAIASHAMIVASLAAKRTVKFHIM</sequence>
<reference evidence="3" key="1">
    <citation type="journal article" date="2020" name="Fungal Divers.">
        <title>Resolving the Mortierellaceae phylogeny through synthesis of multi-gene phylogenetics and phylogenomics.</title>
        <authorList>
            <person name="Vandepol N."/>
            <person name="Liber J."/>
            <person name="Desiro A."/>
            <person name="Na H."/>
            <person name="Kennedy M."/>
            <person name="Barry K."/>
            <person name="Grigoriev I.V."/>
            <person name="Miller A.N."/>
            <person name="O'Donnell K."/>
            <person name="Stajich J.E."/>
            <person name="Bonito G."/>
        </authorList>
    </citation>
    <scope>NUCLEOTIDE SEQUENCE</scope>
    <source>
        <strain evidence="3">NVP60</strain>
    </source>
</reference>
<evidence type="ECO:0000256" key="1">
    <source>
        <dbReference type="SAM" id="Phobius"/>
    </source>
</evidence>
<keyword evidence="2" id="KW-0732">Signal</keyword>
<dbReference type="EMBL" id="JAAAIN010003216">
    <property type="protein sequence ID" value="KAG0286952.1"/>
    <property type="molecule type" value="Genomic_DNA"/>
</dbReference>
<dbReference type="Proteomes" id="UP000823405">
    <property type="component" value="Unassembled WGS sequence"/>
</dbReference>
<feature type="signal peptide" evidence="2">
    <location>
        <begin position="1"/>
        <end position="19"/>
    </location>
</feature>
<comment type="caution">
    <text evidence="3">The sequence shown here is derived from an EMBL/GenBank/DDBJ whole genome shotgun (WGS) entry which is preliminary data.</text>
</comment>
<evidence type="ECO:0000313" key="3">
    <source>
        <dbReference type="EMBL" id="KAG0286952.1"/>
    </source>
</evidence>